<dbReference type="RefSeq" id="WP_134245785.1">
    <property type="nucleotide sequence ID" value="NZ_SNTY01000085.1"/>
</dbReference>
<name>A0A4Y7X8X4_9GAMM</name>
<organism evidence="1 2">
    <name type="scientific">Alkanindiges illinoisensis</name>
    <dbReference type="NCBI Taxonomy" id="197183"/>
    <lineage>
        <taxon>Bacteria</taxon>
        <taxon>Pseudomonadati</taxon>
        <taxon>Pseudomonadota</taxon>
        <taxon>Gammaproteobacteria</taxon>
        <taxon>Moraxellales</taxon>
        <taxon>Moraxellaceae</taxon>
        <taxon>Alkanindiges</taxon>
    </lineage>
</organism>
<evidence type="ECO:0000313" key="2">
    <source>
        <dbReference type="Proteomes" id="UP000297834"/>
    </source>
</evidence>
<dbReference type="Proteomes" id="UP000297834">
    <property type="component" value="Unassembled WGS sequence"/>
</dbReference>
<proteinExistence type="predicted"/>
<dbReference type="EMBL" id="SNTY01000085">
    <property type="protein sequence ID" value="TEU23361.1"/>
    <property type="molecule type" value="Genomic_DNA"/>
</dbReference>
<keyword evidence="2" id="KW-1185">Reference proteome</keyword>
<reference evidence="1 2" key="1">
    <citation type="submission" date="2019-03" db="EMBL/GenBank/DDBJ databases">
        <title>Alkanindiges illinoisensis: a potential pathogenic isolated from ascites of a gastric cancer patient with abdominal metastasis.</title>
        <authorList>
            <person name="Hu X."/>
            <person name="Yang B."/>
            <person name="Yan X."/>
            <person name="Lin L."/>
            <person name="Zhao H."/>
            <person name="Zhou F."/>
            <person name="Su B."/>
            <person name="Chen J."/>
            <person name="Rui Y."/>
            <person name="Wang Q."/>
            <person name="Zheng L."/>
        </authorList>
    </citation>
    <scope>NUCLEOTIDE SEQUENCE [LARGE SCALE GENOMIC DNA]</scope>
    <source>
        <strain evidence="1 2">NFYY 23406</strain>
    </source>
</reference>
<comment type="caution">
    <text evidence="1">The sequence shown here is derived from an EMBL/GenBank/DDBJ whole genome shotgun (WGS) entry which is preliminary data.</text>
</comment>
<evidence type="ECO:0000313" key="1">
    <source>
        <dbReference type="EMBL" id="TEU23361.1"/>
    </source>
</evidence>
<sequence length="60" mass="6918">MACRPECCACLEGLTQDGLALTNADYDKAMAIIEQRTDLTETQREQMRIYVWHLFDAHNI</sequence>
<dbReference type="AlphaFoldDB" id="A0A4Y7X8X4"/>
<gene>
    <name evidence="1" type="ORF">E2B99_13680</name>
</gene>
<protein>
    <submittedName>
        <fullName evidence="1">Uncharacterized protein</fullName>
    </submittedName>
</protein>
<accession>A0A4Y7X8X4</accession>